<sequence length="143" mass="16426">MERYLKQIWCHACKHEVFQSPRLITCGMCDSELIEEIENNSPHPQAFQPEGLNQTNLGNSFHNLFATQFIHFIINIPSQESLGATEEQINSLESIENSNKECTICQDLVNKGKRMPCGHEFHDECILKWLKMKNSCPTCRTNA</sequence>
<protein>
    <recommendedName>
        <fullName evidence="5">RING-type domain-containing protein</fullName>
    </recommendedName>
</protein>
<evidence type="ECO:0000256" key="4">
    <source>
        <dbReference type="PROSITE-ProRule" id="PRU00175"/>
    </source>
</evidence>
<proteinExistence type="predicted"/>
<dbReference type="InterPro" id="IPR001841">
    <property type="entry name" value="Znf_RING"/>
</dbReference>
<dbReference type="PANTHER" id="PTHR15710">
    <property type="entry name" value="E3 UBIQUITIN-PROTEIN LIGASE PRAJA"/>
    <property type="match status" value="1"/>
</dbReference>
<keyword evidence="1" id="KW-0479">Metal-binding</keyword>
<dbReference type="GO" id="GO:0061630">
    <property type="term" value="F:ubiquitin protein ligase activity"/>
    <property type="evidence" value="ECO:0007669"/>
    <property type="project" value="TreeGrafter"/>
</dbReference>
<dbReference type="InterPro" id="IPR013083">
    <property type="entry name" value="Znf_RING/FYVE/PHD"/>
</dbReference>
<dbReference type="GO" id="GO:0005737">
    <property type="term" value="C:cytoplasm"/>
    <property type="evidence" value="ECO:0007669"/>
    <property type="project" value="TreeGrafter"/>
</dbReference>
<evidence type="ECO:0000259" key="5">
    <source>
        <dbReference type="PROSITE" id="PS50089"/>
    </source>
</evidence>
<feature type="domain" description="RING-type" evidence="5">
    <location>
        <begin position="102"/>
        <end position="140"/>
    </location>
</feature>
<dbReference type="GO" id="GO:0016567">
    <property type="term" value="P:protein ubiquitination"/>
    <property type="evidence" value="ECO:0007669"/>
    <property type="project" value="TreeGrafter"/>
</dbReference>
<dbReference type="AlphaFoldDB" id="A0A1R2CQW5"/>
<dbReference type="SUPFAM" id="SSF57850">
    <property type="entry name" value="RING/U-box"/>
    <property type="match status" value="1"/>
</dbReference>
<gene>
    <name evidence="6" type="ORF">SteCoe_6052</name>
</gene>
<evidence type="ECO:0000256" key="1">
    <source>
        <dbReference type="ARBA" id="ARBA00022723"/>
    </source>
</evidence>
<evidence type="ECO:0000313" key="6">
    <source>
        <dbReference type="EMBL" id="OMJ91373.1"/>
    </source>
</evidence>
<organism evidence="6 7">
    <name type="scientific">Stentor coeruleus</name>
    <dbReference type="NCBI Taxonomy" id="5963"/>
    <lineage>
        <taxon>Eukaryota</taxon>
        <taxon>Sar</taxon>
        <taxon>Alveolata</taxon>
        <taxon>Ciliophora</taxon>
        <taxon>Postciliodesmatophora</taxon>
        <taxon>Heterotrichea</taxon>
        <taxon>Heterotrichida</taxon>
        <taxon>Stentoridae</taxon>
        <taxon>Stentor</taxon>
    </lineage>
</organism>
<dbReference type="Proteomes" id="UP000187209">
    <property type="component" value="Unassembled WGS sequence"/>
</dbReference>
<dbReference type="PROSITE" id="PS50089">
    <property type="entry name" value="ZF_RING_2"/>
    <property type="match status" value="1"/>
</dbReference>
<reference evidence="6 7" key="1">
    <citation type="submission" date="2016-11" db="EMBL/GenBank/DDBJ databases">
        <title>The macronuclear genome of Stentor coeruleus: a giant cell with tiny introns.</title>
        <authorList>
            <person name="Slabodnick M."/>
            <person name="Ruby J.G."/>
            <person name="Reiff S.B."/>
            <person name="Swart E.C."/>
            <person name="Gosai S."/>
            <person name="Prabakaran S."/>
            <person name="Witkowska E."/>
            <person name="Larue G.E."/>
            <person name="Fisher S."/>
            <person name="Freeman R.M."/>
            <person name="Gunawardena J."/>
            <person name="Chu W."/>
            <person name="Stover N.A."/>
            <person name="Gregory B.D."/>
            <person name="Nowacki M."/>
            <person name="Derisi J."/>
            <person name="Roy S.W."/>
            <person name="Marshall W.F."/>
            <person name="Sood P."/>
        </authorList>
    </citation>
    <scope>NUCLEOTIDE SEQUENCE [LARGE SCALE GENOMIC DNA]</scope>
    <source>
        <strain evidence="6">WM001</strain>
    </source>
</reference>
<dbReference type="Gene3D" id="3.30.40.10">
    <property type="entry name" value="Zinc/RING finger domain, C3HC4 (zinc finger)"/>
    <property type="match status" value="1"/>
</dbReference>
<name>A0A1R2CQW5_9CILI</name>
<dbReference type="SMART" id="SM00184">
    <property type="entry name" value="RING"/>
    <property type="match status" value="1"/>
</dbReference>
<keyword evidence="3" id="KW-0862">Zinc</keyword>
<keyword evidence="2 4" id="KW-0863">Zinc-finger</keyword>
<evidence type="ECO:0000313" key="7">
    <source>
        <dbReference type="Proteomes" id="UP000187209"/>
    </source>
</evidence>
<comment type="caution">
    <text evidence="6">The sequence shown here is derived from an EMBL/GenBank/DDBJ whole genome shotgun (WGS) entry which is preliminary data.</text>
</comment>
<accession>A0A1R2CQW5</accession>
<keyword evidence="7" id="KW-1185">Reference proteome</keyword>
<evidence type="ECO:0000256" key="2">
    <source>
        <dbReference type="ARBA" id="ARBA00022771"/>
    </source>
</evidence>
<dbReference type="GO" id="GO:0008270">
    <property type="term" value="F:zinc ion binding"/>
    <property type="evidence" value="ECO:0007669"/>
    <property type="project" value="UniProtKB-KW"/>
</dbReference>
<dbReference type="PANTHER" id="PTHR15710:SF243">
    <property type="entry name" value="E3 UBIQUITIN-PROTEIN LIGASE PRAJA-2 ISOFORM X1"/>
    <property type="match status" value="1"/>
</dbReference>
<evidence type="ECO:0000256" key="3">
    <source>
        <dbReference type="ARBA" id="ARBA00022833"/>
    </source>
</evidence>
<dbReference type="OrthoDB" id="291634at2759"/>
<dbReference type="EMBL" id="MPUH01000082">
    <property type="protein sequence ID" value="OMJ91373.1"/>
    <property type="molecule type" value="Genomic_DNA"/>
</dbReference>
<dbReference type="Pfam" id="PF13639">
    <property type="entry name" value="zf-RING_2"/>
    <property type="match status" value="1"/>
</dbReference>